<proteinExistence type="predicted"/>
<gene>
    <name evidence="1" type="ORF">S12H4_26612</name>
</gene>
<feature type="non-terminal residue" evidence="1">
    <location>
        <position position="1"/>
    </location>
</feature>
<sequence>DMALTRRQANEAGVEGVLPSIDHSKFDVIGYDWENAYHLAGTEY</sequence>
<evidence type="ECO:0000313" key="1">
    <source>
        <dbReference type="EMBL" id="GAI91010.1"/>
    </source>
</evidence>
<organism evidence="1">
    <name type="scientific">marine sediment metagenome</name>
    <dbReference type="NCBI Taxonomy" id="412755"/>
    <lineage>
        <taxon>unclassified sequences</taxon>
        <taxon>metagenomes</taxon>
        <taxon>ecological metagenomes</taxon>
    </lineage>
</organism>
<name>X1TTZ0_9ZZZZ</name>
<protein>
    <submittedName>
        <fullName evidence="1">Uncharacterized protein</fullName>
    </submittedName>
</protein>
<dbReference type="AlphaFoldDB" id="X1TTZ0"/>
<comment type="caution">
    <text evidence="1">The sequence shown here is derived from an EMBL/GenBank/DDBJ whole genome shotgun (WGS) entry which is preliminary data.</text>
</comment>
<reference evidence="1" key="1">
    <citation type="journal article" date="2014" name="Front. Microbiol.">
        <title>High frequency of phylogenetically diverse reductive dehalogenase-homologous genes in deep subseafloor sedimentary metagenomes.</title>
        <authorList>
            <person name="Kawai M."/>
            <person name="Futagami T."/>
            <person name="Toyoda A."/>
            <person name="Takaki Y."/>
            <person name="Nishi S."/>
            <person name="Hori S."/>
            <person name="Arai W."/>
            <person name="Tsubouchi T."/>
            <person name="Morono Y."/>
            <person name="Uchiyama I."/>
            <person name="Ito T."/>
            <person name="Fujiyama A."/>
            <person name="Inagaki F."/>
            <person name="Takami H."/>
        </authorList>
    </citation>
    <scope>NUCLEOTIDE SEQUENCE</scope>
    <source>
        <strain evidence="1">Expedition CK06-06</strain>
    </source>
</reference>
<dbReference type="EMBL" id="BARW01015121">
    <property type="protein sequence ID" value="GAI91010.1"/>
    <property type="molecule type" value="Genomic_DNA"/>
</dbReference>
<accession>X1TTZ0</accession>